<evidence type="ECO:0000313" key="2">
    <source>
        <dbReference type="Proteomes" id="UP001333110"/>
    </source>
</evidence>
<sequence>MDILKRVQQRATKTIKGPEHLSYEERLRKLGLFSLEKRWLREVLSILYKYLMGGCKEYRGRLFPVVPSDGTRGDGHKLKHWKFPLNIRKHLFTTGVTKHWHRLPREVAEFPSLEIFKSPLDMVLGNWLQVDLLEQGCWTR</sequence>
<reference evidence="1 2" key="1">
    <citation type="journal article" date="2023" name="J. Hered.">
        <title>Chromosome-level genome of the wood stork (Mycteria americana) provides insight into avian chromosome evolution.</title>
        <authorList>
            <person name="Flamio R. Jr."/>
            <person name="Ramstad K.M."/>
        </authorList>
    </citation>
    <scope>NUCLEOTIDE SEQUENCE [LARGE SCALE GENOMIC DNA]</scope>
    <source>
        <strain evidence="1">JAX WOST 10</strain>
    </source>
</reference>
<dbReference type="EMBL" id="JAUNZN010000002">
    <property type="protein sequence ID" value="KAK4827514.1"/>
    <property type="molecule type" value="Genomic_DNA"/>
</dbReference>
<dbReference type="AlphaFoldDB" id="A0AAN7NNB2"/>
<protein>
    <submittedName>
        <fullName evidence="1">Uncharacterized protein</fullName>
    </submittedName>
</protein>
<evidence type="ECO:0000313" key="1">
    <source>
        <dbReference type="EMBL" id="KAK4827514.1"/>
    </source>
</evidence>
<gene>
    <name evidence="1" type="ORF">QYF61_018840</name>
</gene>
<name>A0AAN7NNB2_MYCAM</name>
<organism evidence="1 2">
    <name type="scientific">Mycteria americana</name>
    <name type="common">Wood stork</name>
    <dbReference type="NCBI Taxonomy" id="33587"/>
    <lineage>
        <taxon>Eukaryota</taxon>
        <taxon>Metazoa</taxon>
        <taxon>Chordata</taxon>
        <taxon>Craniata</taxon>
        <taxon>Vertebrata</taxon>
        <taxon>Euteleostomi</taxon>
        <taxon>Archelosauria</taxon>
        <taxon>Archosauria</taxon>
        <taxon>Dinosauria</taxon>
        <taxon>Saurischia</taxon>
        <taxon>Theropoda</taxon>
        <taxon>Coelurosauria</taxon>
        <taxon>Aves</taxon>
        <taxon>Neognathae</taxon>
        <taxon>Neoaves</taxon>
        <taxon>Aequornithes</taxon>
        <taxon>Ciconiiformes</taxon>
        <taxon>Ciconiidae</taxon>
        <taxon>Mycteria</taxon>
    </lineage>
</organism>
<dbReference type="Proteomes" id="UP001333110">
    <property type="component" value="Unassembled WGS sequence"/>
</dbReference>
<proteinExistence type="predicted"/>
<comment type="caution">
    <text evidence="1">The sequence shown here is derived from an EMBL/GenBank/DDBJ whole genome shotgun (WGS) entry which is preliminary data.</text>
</comment>
<keyword evidence="2" id="KW-1185">Reference proteome</keyword>
<accession>A0AAN7NNB2</accession>